<comment type="caution">
    <text evidence="1">The sequence shown here is derived from an EMBL/GenBank/DDBJ whole genome shotgun (WGS) entry which is preliminary data.</text>
</comment>
<organism evidence="1">
    <name type="scientific">marine sediment metagenome</name>
    <dbReference type="NCBI Taxonomy" id="412755"/>
    <lineage>
        <taxon>unclassified sequences</taxon>
        <taxon>metagenomes</taxon>
        <taxon>ecological metagenomes</taxon>
    </lineage>
</organism>
<reference evidence="1" key="1">
    <citation type="journal article" date="2014" name="Front. Microbiol.">
        <title>High frequency of phylogenetically diverse reductive dehalogenase-homologous genes in deep subseafloor sedimentary metagenomes.</title>
        <authorList>
            <person name="Kawai M."/>
            <person name="Futagami T."/>
            <person name="Toyoda A."/>
            <person name="Takaki Y."/>
            <person name="Nishi S."/>
            <person name="Hori S."/>
            <person name="Arai W."/>
            <person name="Tsubouchi T."/>
            <person name="Morono Y."/>
            <person name="Uchiyama I."/>
            <person name="Ito T."/>
            <person name="Fujiyama A."/>
            <person name="Inagaki F."/>
            <person name="Takami H."/>
        </authorList>
    </citation>
    <scope>NUCLEOTIDE SEQUENCE</scope>
    <source>
        <strain evidence="1">Expedition CK06-06</strain>
    </source>
</reference>
<name>X0SMP6_9ZZZZ</name>
<accession>X0SMP6</accession>
<evidence type="ECO:0000313" key="1">
    <source>
        <dbReference type="EMBL" id="GAF77142.1"/>
    </source>
</evidence>
<sequence>MATYIPRVGLVMEEQAPSANTGGTDDVWNTHDGMGEKEDISSIIGLISPYDTPNYSQFRKSDAIQPVHQWQTDVLRAPAANGAVEGFESTVAPGSNTGMLVNYTQIFTDNAAVSGTALSTEFYGRANELDYQVMKRGQLAA</sequence>
<dbReference type="Pfam" id="PF17236">
    <property type="entry name" value="SU10_MCP"/>
    <property type="match status" value="1"/>
</dbReference>
<protein>
    <submittedName>
        <fullName evidence="1">Uncharacterized protein</fullName>
    </submittedName>
</protein>
<gene>
    <name evidence="1" type="ORF">S01H1_08530</name>
</gene>
<dbReference type="InterPro" id="IPR035198">
    <property type="entry name" value="SU10_MCP"/>
</dbReference>
<proteinExistence type="predicted"/>
<dbReference type="AlphaFoldDB" id="X0SMP6"/>
<dbReference type="EMBL" id="BARS01004370">
    <property type="protein sequence ID" value="GAF77142.1"/>
    <property type="molecule type" value="Genomic_DNA"/>
</dbReference>